<feature type="region of interest" description="Disordered" evidence="5">
    <location>
        <begin position="47"/>
        <end position="169"/>
    </location>
</feature>
<keyword evidence="4" id="KW-0326">Glycosidase</keyword>
<dbReference type="PANTHER" id="PTHR43101">
    <property type="entry name" value="BETA-FRUCTOSIDASE"/>
    <property type="match status" value="1"/>
</dbReference>
<feature type="compositionally biased region" description="Low complexity" evidence="5">
    <location>
        <begin position="212"/>
        <end position="237"/>
    </location>
</feature>
<dbReference type="InterPro" id="IPR023296">
    <property type="entry name" value="Glyco_hydro_beta-prop_sf"/>
</dbReference>
<dbReference type="Pfam" id="PF00251">
    <property type="entry name" value="Glyco_hydro_32N"/>
    <property type="match status" value="1"/>
</dbReference>
<dbReference type="InterPro" id="IPR043822">
    <property type="entry name" value="EsV_1_7_cys"/>
</dbReference>
<dbReference type="CDD" id="cd08996">
    <property type="entry name" value="GH32_FFase"/>
    <property type="match status" value="1"/>
</dbReference>
<feature type="region of interest" description="Disordered" evidence="5">
    <location>
        <begin position="198"/>
        <end position="239"/>
    </location>
</feature>
<keyword evidence="3" id="KW-0378">Hydrolase</keyword>
<dbReference type="SUPFAM" id="SSF75005">
    <property type="entry name" value="Arabinanase/levansucrase/invertase"/>
    <property type="match status" value="1"/>
</dbReference>
<dbReference type="Pfam" id="PF19114">
    <property type="entry name" value="EsV_1_7_cys"/>
    <property type="match status" value="1"/>
</dbReference>
<dbReference type="PANTHER" id="PTHR43101:SF1">
    <property type="entry name" value="BETA-FRUCTOSIDASE"/>
    <property type="match status" value="1"/>
</dbReference>
<dbReference type="InterPro" id="IPR013189">
    <property type="entry name" value="Glyco_hydro_32_C"/>
</dbReference>
<evidence type="ECO:0000256" key="2">
    <source>
        <dbReference type="ARBA" id="ARBA00012758"/>
    </source>
</evidence>
<evidence type="ECO:0000256" key="4">
    <source>
        <dbReference type="ARBA" id="ARBA00023295"/>
    </source>
</evidence>
<dbReference type="InterPro" id="IPR051214">
    <property type="entry name" value="GH32_Enzymes"/>
</dbReference>
<evidence type="ECO:0000313" key="9">
    <source>
        <dbReference type="Proteomes" id="UP001489004"/>
    </source>
</evidence>
<evidence type="ECO:0000256" key="3">
    <source>
        <dbReference type="ARBA" id="ARBA00022801"/>
    </source>
</evidence>
<dbReference type="Gene3D" id="2.115.10.20">
    <property type="entry name" value="Glycosyl hydrolase domain, family 43"/>
    <property type="match status" value="1"/>
</dbReference>
<keyword evidence="9" id="KW-1185">Reference proteome</keyword>
<proteinExistence type="inferred from homology"/>
<evidence type="ECO:0000313" key="8">
    <source>
        <dbReference type="EMBL" id="KAK9810230.1"/>
    </source>
</evidence>
<feature type="compositionally biased region" description="Polar residues" evidence="5">
    <location>
        <begin position="951"/>
        <end position="965"/>
    </location>
</feature>
<name>A0AAW1PP90_9CHLO</name>
<reference evidence="8 9" key="1">
    <citation type="journal article" date="2024" name="Nat. Commun.">
        <title>Phylogenomics reveals the evolutionary origins of lichenization in chlorophyte algae.</title>
        <authorList>
            <person name="Puginier C."/>
            <person name="Libourel C."/>
            <person name="Otte J."/>
            <person name="Skaloud P."/>
            <person name="Haon M."/>
            <person name="Grisel S."/>
            <person name="Petersen M."/>
            <person name="Berrin J.G."/>
            <person name="Delaux P.M."/>
            <person name="Dal Grande F."/>
            <person name="Keller J."/>
        </authorList>
    </citation>
    <scope>NUCLEOTIDE SEQUENCE [LARGE SCALE GENOMIC DNA]</scope>
    <source>
        <strain evidence="8 9">SAG 2043</strain>
    </source>
</reference>
<dbReference type="PROSITE" id="PS00609">
    <property type="entry name" value="GLYCOSYL_HYDROL_F32"/>
    <property type="match status" value="1"/>
</dbReference>
<organism evidence="8 9">
    <name type="scientific">[Myrmecia] bisecta</name>
    <dbReference type="NCBI Taxonomy" id="41462"/>
    <lineage>
        <taxon>Eukaryota</taxon>
        <taxon>Viridiplantae</taxon>
        <taxon>Chlorophyta</taxon>
        <taxon>core chlorophytes</taxon>
        <taxon>Trebouxiophyceae</taxon>
        <taxon>Trebouxiales</taxon>
        <taxon>Trebouxiaceae</taxon>
        <taxon>Myrmecia</taxon>
    </lineage>
</organism>
<gene>
    <name evidence="8" type="ORF">WJX72_007025</name>
</gene>
<feature type="domain" description="Glycosyl hydrolase family 32 C-terminal" evidence="7">
    <location>
        <begin position="1066"/>
        <end position="1235"/>
    </location>
</feature>
<protein>
    <recommendedName>
        <fullName evidence="2">beta-fructofuranosidase</fullName>
        <ecNumber evidence="2">3.2.1.26</ecNumber>
    </recommendedName>
</protein>
<dbReference type="Pfam" id="PF08244">
    <property type="entry name" value="Glyco_hydro_32C"/>
    <property type="match status" value="1"/>
</dbReference>
<dbReference type="EC" id="3.2.1.26" evidence="2"/>
<sequence length="1271" mass="138415">MNACRLFLYARAWAAGRPCPSSHRCAISAQANNHQVQPVIEYVDLISDDEGPAPLPTSARQPQAGETEHEARRATAPLMTGKRKAAAGLSPDVVVLSDDDDVCPSSPGSRQQGLPPGGHKKGKAEAKAQQKANARAAERADHRKKMDAREAARRSHHLRQQQRHIFSQYDPDMLKDAAVAAYMRDLAADELLQQSVQQQLDASDRPSGSGGPSSLPSQPSQQQAMASGAGAASSSAQTWGMSEDAATAAVLAGMEDNADFSPQNNADLHYFGTRQPTAGLKALCELHLQQAESGNRAITKAQRWQLGQEIKAIQIEHGWGLYHLAQEDREFNQDKLEDMCGMRSPHAIIKEVARIADPGAHPARGIVEVALKGVTYELGVEVHVVDERGVLLDQINEECRNVKENAALAMASNLLALDAIAAPVENWNAQGAAAAALCGVPTDWIGGKIHRFSDVRQSRKCPDWLKLMPDRWIAKTSEEAARLQREEMLQEFVLIAPTLTLSNRLEYLDRFAARSGIRPALLTAALARARGLPDPYRRCIADDCGRSANYGMPGGMAVVCSWHKLEAMINTRVRMCEHGRHICVHNNERSKCLQCVDPVAVEAKVMEKHAVGKLADLTVTELKVVAQVEGTGNGEQEEGGPASPAFQNELEEMLALAEALKKDPERPIFHVSPRSGWINDPNAPIYAGGKYHLFYQHIINGCEWDFGIVWGHAVSTDLVHWEHLPPALMPTPGGADADGCFSGCCAVDHDGTPTILYTGVRLRSNPECGPLPPAECDLNLPFIETQCSAFPDPSDPTMATWVKGTEPVIATPPPDMPLVGWRDPFIFEIKGKQGNGHEWGMLMGSGTKGRGGAVMVYRSSSLATGWRYDGMLCEADTVDTGAMWECPLLVKLDVRPDHPKPISIGAGGLRRVSDGYNNNINNFREVGQTVHKPAGTSANGNGASPAHSVDYSPSQNGSNNGQDQPYTHLLCVSPDAPTNPVLYWLGNYDEENTKFLLEDAKGPLRLDLGDVLYAPNLLIDEQGRHILWGWLQERRKVGSYDYAGCLSVPRVMHLRGSRFVQEPAPEVAKLRKGESWHAAHLNVYPEEATPLEGIAGAALDIECILERGTASAAGLLFRSWNAGGEGSAVVVYDWERNVLEAIFEGGPNNDMATQTELDLEAENVRRVGGPVDMRPGEPVQMRILLDHSCIEVYLGSGEVLSTRIYRGHPPRGADAGIDFVAYGGTAKVDRVEAWEMRDIWTRDFNAEKAAMYDQVYEPVTAVMPVAAPVSM</sequence>
<dbReference type="InterPro" id="IPR018053">
    <property type="entry name" value="Glyco_hydro_32_AS"/>
</dbReference>
<dbReference type="SUPFAM" id="SSF49899">
    <property type="entry name" value="Concanavalin A-like lectins/glucanases"/>
    <property type="match status" value="1"/>
</dbReference>
<comment type="similarity">
    <text evidence="1">Belongs to the glycosyl hydrolase 32 family.</text>
</comment>
<evidence type="ECO:0000256" key="1">
    <source>
        <dbReference type="ARBA" id="ARBA00009902"/>
    </source>
</evidence>
<dbReference type="AlphaFoldDB" id="A0AAW1PP90"/>
<dbReference type="GO" id="GO:0005975">
    <property type="term" value="P:carbohydrate metabolic process"/>
    <property type="evidence" value="ECO:0007669"/>
    <property type="project" value="InterPro"/>
</dbReference>
<dbReference type="InterPro" id="IPR013320">
    <property type="entry name" value="ConA-like_dom_sf"/>
</dbReference>
<evidence type="ECO:0000256" key="5">
    <source>
        <dbReference type="SAM" id="MobiDB-lite"/>
    </source>
</evidence>
<evidence type="ECO:0000259" key="6">
    <source>
        <dbReference type="Pfam" id="PF00251"/>
    </source>
</evidence>
<dbReference type="InterPro" id="IPR001362">
    <property type="entry name" value="Glyco_hydro_32"/>
</dbReference>
<dbReference type="Gene3D" id="2.60.120.560">
    <property type="entry name" value="Exo-inulinase, domain 1"/>
    <property type="match status" value="1"/>
</dbReference>
<dbReference type="SMART" id="SM01425">
    <property type="entry name" value="EsV_1_7"/>
    <property type="match status" value="1"/>
</dbReference>
<accession>A0AAW1PP90</accession>
<feature type="region of interest" description="Disordered" evidence="5">
    <location>
        <begin position="931"/>
        <end position="966"/>
    </location>
</feature>
<dbReference type="InterPro" id="IPR013148">
    <property type="entry name" value="Glyco_hydro_32_N"/>
</dbReference>
<dbReference type="SMART" id="SM00640">
    <property type="entry name" value="Glyco_32"/>
    <property type="match status" value="1"/>
</dbReference>
<feature type="domain" description="Glycosyl hydrolase family 32 N-terminal" evidence="6">
    <location>
        <begin position="670"/>
        <end position="1063"/>
    </location>
</feature>
<dbReference type="GO" id="GO:0004564">
    <property type="term" value="F:beta-fructofuranosidase activity"/>
    <property type="evidence" value="ECO:0007669"/>
    <property type="project" value="UniProtKB-EC"/>
</dbReference>
<comment type="caution">
    <text evidence="8">The sequence shown here is derived from an EMBL/GenBank/DDBJ whole genome shotgun (WGS) entry which is preliminary data.</text>
</comment>
<dbReference type="EMBL" id="JALJOR010000010">
    <property type="protein sequence ID" value="KAK9810230.1"/>
    <property type="molecule type" value="Genomic_DNA"/>
</dbReference>
<dbReference type="Proteomes" id="UP001489004">
    <property type="component" value="Unassembled WGS sequence"/>
</dbReference>
<evidence type="ECO:0000259" key="7">
    <source>
        <dbReference type="Pfam" id="PF08244"/>
    </source>
</evidence>